<comment type="cofactor">
    <cofactor evidence="2">
        <name>Mn(2+)</name>
        <dbReference type="ChEBI" id="CHEBI:29035"/>
    </cofactor>
    <text evidence="2">The Mn(2+) ion enhances activity.</text>
</comment>
<dbReference type="EMBL" id="AAKVUB010000062">
    <property type="protein sequence ID" value="ECW2471498.1"/>
    <property type="molecule type" value="Genomic_DNA"/>
</dbReference>
<dbReference type="InterPro" id="IPR011650">
    <property type="entry name" value="Peptidase_M20_dimer"/>
</dbReference>
<dbReference type="EMBL" id="AAGTQF010000109">
    <property type="protein sequence ID" value="EBR8574803.1"/>
    <property type="molecule type" value="Genomic_DNA"/>
</dbReference>
<feature type="binding site" evidence="2">
    <location>
        <position position="103"/>
    </location>
    <ligand>
        <name>Mn(2+)</name>
        <dbReference type="ChEBI" id="CHEBI:29035"/>
        <label>2</label>
    </ligand>
</feature>
<evidence type="ECO:0000259" key="3">
    <source>
        <dbReference type="Pfam" id="PF07687"/>
    </source>
</evidence>
<dbReference type="GO" id="GO:0019877">
    <property type="term" value="P:diaminopimelate biosynthetic process"/>
    <property type="evidence" value="ECO:0007669"/>
    <property type="project" value="UniProtKB-ARBA"/>
</dbReference>
<dbReference type="InterPro" id="IPR002933">
    <property type="entry name" value="Peptidase_M20"/>
</dbReference>
<keyword evidence="2" id="KW-0479">Metal-binding</keyword>
<feature type="domain" description="Peptidase M20 dimerisation" evidence="3">
    <location>
        <begin position="185"/>
        <end position="278"/>
    </location>
</feature>
<dbReference type="InterPro" id="IPR036264">
    <property type="entry name" value="Bact_exopeptidase_dim_dom"/>
</dbReference>
<dbReference type="AlphaFoldDB" id="A0A3Z6QTN2"/>
<dbReference type="CDD" id="cd05666">
    <property type="entry name" value="M20_Acy1-like"/>
    <property type="match status" value="1"/>
</dbReference>
<dbReference type="PIRSF" id="PIRSF005962">
    <property type="entry name" value="Pept_M20D_amidohydro"/>
    <property type="match status" value="1"/>
</dbReference>
<dbReference type="InterPro" id="IPR017439">
    <property type="entry name" value="Amidohydrolase"/>
</dbReference>
<dbReference type="EMBL" id="AAHPHN010000079">
    <property type="protein sequence ID" value="EBY8645031.1"/>
    <property type="molecule type" value="Genomic_DNA"/>
</dbReference>
<dbReference type="GO" id="GO:0050118">
    <property type="term" value="F:N-acetyldiaminopimelate deacetylase activity"/>
    <property type="evidence" value="ECO:0007669"/>
    <property type="project" value="UniProtKB-ARBA"/>
</dbReference>
<evidence type="ECO:0000313" key="5">
    <source>
        <dbReference type="EMBL" id="EBR8574803.1"/>
    </source>
</evidence>
<dbReference type="Proteomes" id="UP000839733">
    <property type="component" value="Unassembled WGS sequence"/>
</dbReference>
<dbReference type="NCBIfam" id="TIGR01891">
    <property type="entry name" value="amidohydrolases"/>
    <property type="match status" value="1"/>
</dbReference>
<dbReference type="Proteomes" id="UP000839631">
    <property type="component" value="Unassembled WGS sequence"/>
</dbReference>
<dbReference type="PANTHER" id="PTHR11014">
    <property type="entry name" value="PEPTIDASE M20 FAMILY MEMBER"/>
    <property type="match status" value="1"/>
</dbReference>
<evidence type="ECO:0000256" key="1">
    <source>
        <dbReference type="ARBA" id="ARBA00022801"/>
    </source>
</evidence>
<evidence type="ECO:0000313" key="6">
    <source>
        <dbReference type="EMBL" id="EBY8645031.1"/>
    </source>
</evidence>
<dbReference type="SUPFAM" id="SSF53187">
    <property type="entry name" value="Zn-dependent exopeptidases"/>
    <property type="match status" value="1"/>
</dbReference>
<reference evidence="4" key="1">
    <citation type="submission" date="2018-09" db="EMBL/GenBank/DDBJ databases">
        <authorList>
            <person name="Ashton P.M."/>
            <person name="Dallman T."/>
            <person name="Nair S."/>
            <person name="De Pinna E."/>
            <person name="Peters T."/>
            <person name="Grant K."/>
        </authorList>
    </citation>
    <scope>NUCLEOTIDE SEQUENCE [LARGE SCALE GENOMIC DNA]</scope>
    <source>
        <strain evidence="6">140692</strain>
        <strain evidence="7">367309</strain>
        <strain evidence="4">412099</strain>
        <strain evidence="5">498895</strain>
    </source>
</reference>
<gene>
    <name evidence="4" type="ORF">D6K54_27230</name>
    <name evidence="6" type="ORF">D6S17_26535</name>
    <name evidence="5" type="ORF">DOV67_25290</name>
    <name evidence="7" type="ORF">EZX71_26870</name>
</gene>
<accession>A0A3Z6QTN2</accession>
<dbReference type="FunFam" id="3.30.70.360:FF:000001">
    <property type="entry name" value="N-acetyldiaminopimelate deacetylase"/>
    <property type="match status" value="1"/>
</dbReference>
<keyword evidence="2" id="KW-0464">Manganese</keyword>
<organism evidence="4">
    <name type="scientific">Salmonella enterica subsp. enterica serovar Java</name>
    <dbReference type="NCBI Taxonomy" id="224729"/>
    <lineage>
        <taxon>Bacteria</taxon>
        <taxon>Pseudomonadati</taxon>
        <taxon>Pseudomonadota</taxon>
        <taxon>Gammaproteobacteria</taxon>
        <taxon>Enterobacterales</taxon>
        <taxon>Enterobacteriaceae</taxon>
        <taxon>Salmonella</taxon>
    </lineage>
</organism>
<name>A0A3Z6QTN2_SALEB</name>
<comment type="caution">
    <text evidence="4">The sequence shown here is derived from an EMBL/GenBank/DDBJ whole genome shotgun (WGS) entry which is preliminary data.</text>
</comment>
<evidence type="ECO:0000313" key="7">
    <source>
        <dbReference type="EMBL" id="ECW2471498.1"/>
    </source>
</evidence>
<feature type="binding site" evidence="2">
    <location>
        <position position="359"/>
    </location>
    <ligand>
        <name>Mn(2+)</name>
        <dbReference type="ChEBI" id="CHEBI:29035"/>
        <label>2</label>
    </ligand>
</feature>
<dbReference type="PANTHER" id="PTHR11014:SF63">
    <property type="entry name" value="METALLOPEPTIDASE, PUTATIVE (AFU_ORTHOLOGUE AFUA_6G09600)-RELATED"/>
    <property type="match status" value="1"/>
</dbReference>
<sequence length="386" mass="42635">MKLIDDIVKTQKEFADIRQRIHKNPELGFQEVATARLVADLLRGYGYQVHEKVGKTGVVAVLKKGDGFKKIGLRADMDALPMQELAEVPYKSIIPGVMHACGHDGHTASLLMAAKYLSQCDFNGQLNLIFQPAEEGSGGALSMIDDGLFERFDCDYIFSWHNLPCKSQDKNIFFRKGVFLASSDRFKITIKGCGGHASAPQNSKDPTLAACHLILALQSIVSRNTDPQQAVVISVGSIMAGNHESYNIIPEQVEILLSVRTLNKEVRKKTLKRIGETVEHCSNLFGLKSEIEYFDKADVTCNDEEATALAWQVAEEIFGEDCCAFEHPPGMASDDLSYMLSARKGCYAYINNGDTAYVHNGHYVFNDDLLSIAATYFSGLALSYLK</sequence>
<dbReference type="SUPFAM" id="SSF55031">
    <property type="entry name" value="Bacterial exopeptidase dimerisation domain"/>
    <property type="match status" value="1"/>
</dbReference>
<evidence type="ECO:0000256" key="2">
    <source>
        <dbReference type="PIRSR" id="PIRSR005962-1"/>
    </source>
</evidence>
<dbReference type="GO" id="GO:0046872">
    <property type="term" value="F:metal ion binding"/>
    <property type="evidence" value="ECO:0007669"/>
    <property type="project" value="UniProtKB-KW"/>
</dbReference>
<proteinExistence type="predicted"/>
<dbReference type="EMBL" id="AAAGSE010000077">
    <property type="protein sequence ID" value="EAC0790355.1"/>
    <property type="molecule type" value="Genomic_DNA"/>
</dbReference>
<dbReference type="Gene3D" id="3.40.630.10">
    <property type="entry name" value="Zn peptidases"/>
    <property type="match status" value="1"/>
</dbReference>
<dbReference type="Pfam" id="PF07687">
    <property type="entry name" value="M20_dimer"/>
    <property type="match status" value="1"/>
</dbReference>
<feature type="binding site" evidence="2">
    <location>
        <position position="161"/>
    </location>
    <ligand>
        <name>Mn(2+)</name>
        <dbReference type="ChEBI" id="CHEBI:29035"/>
        <label>2</label>
    </ligand>
</feature>
<dbReference type="Gene3D" id="3.30.70.360">
    <property type="match status" value="1"/>
</dbReference>
<feature type="binding site" evidence="2">
    <location>
        <position position="101"/>
    </location>
    <ligand>
        <name>Mn(2+)</name>
        <dbReference type="ChEBI" id="CHEBI:29035"/>
        <label>2</label>
    </ligand>
</feature>
<dbReference type="Pfam" id="PF01546">
    <property type="entry name" value="Peptidase_M20"/>
    <property type="match status" value="1"/>
</dbReference>
<protein>
    <submittedName>
        <fullName evidence="4">Amidohydrolase</fullName>
    </submittedName>
</protein>
<keyword evidence="1 4" id="KW-0378">Hydrolase</keyword>
<feature type="binding site" evidence="2">
    <location>
        <position position="135"/>
    </location>
    <ligand>
        <name>Mn(2+)</name>
        <dbReference type="ChEBI" id="CHEBI:29035"/>
        <label>2</label>
    </ligand>
</feature>
<dbReference type="Proteomes" id="UP000839708">
    <property type="component" value="Unassembled WGS sequence"/>
</dbReference>
<evidence type="ECO:0000313" key="4">
    <source>
        <dbReference type="EMBL" id="EAC0790355.1"/>
    </source>
</evidence>